<keyword evidence="2" id="KW-1185">Reference proteome</keyword>
<accession>A0ABN3P3J7</accession>
<comment type="caution">
    <text evidence="1">The sequence shown here is derived from an EMBL/GenBank/DDBJ whole genome shotgun (WGS) entry which is preliminary data.</text>
</comment>
<evidence type="ECO:0000313" key="1">
    <source>
        <dbReference type="EMBL" id="GAA2554614.1"/>
    </source>
</evidence>
<reference evidence="1 2" key="1">
    <citation type="journal article" date="2019" name="Int. J. Syst. Evol. Microbiol.">
        <title>The Global Catalogue of Microorganisms (GCM) 10K type strain sequencing project: providing services to taxonomists for standard genome sequencing and annotation.</title>
        <authorList>
            <consortium name="The Broad Institute Genomics Platform"/>
            <consortium name="The Broad Institute Genome Sequencing Center for Infectious Disease"/>
            <person name="Wu L."/>
            <person name="Ma J."/>
        </authorList>
    </citation>
    <scope>NUCLEOTIDE SEQUENCE [LARGE SCALE GENOMIC DNA]</scope>
    <source>
        <strain evidence="1 2">JCM 6924</strain>
    </source>
</reference>
<organism evidence="1 2">
    <name type="scientific">Streptomyces levis</name>
    <dbReference type="NCBI Taxonomy" id="285566"/>
    <lineage>
        <taxon>Bacteria</taxon>
        <taxon>Bacillati</taxon>
        <taxon>Actinomycetota</taxon>
        <taxon>Actinomycetes</taxon>
        <taxon>Kitasatosporales</taxon>
        <taxon>Streptomycetaceae</taxon>
        <taxon>Streptomyces</taxon>
    </lineage>
</organism>
<dbReference type="EMBL" id="BAAATM010000022">
    <property type="protein sequence ID" value="GAA2554614.1"/>
    <property type="molecule type" value="Genomic_DNA"/>
</dbReference>
<name>A0ABN3P3J7_9ACTN</name>
<protein>
    <submittedName>
        <fullName evidence="1">Uncharacterized protein</fullName>
    </submittedName>
</protein>
<proteinExistence type="predicted"/>
<evidence type="ECO:0000313" key="2">
    <source>
        <dbReference type="Proteomes" id="UP001501095"/>
    </source>
</evidence>
<sequence length="86" mass="9398">MAEILNTDGVQIPSLGSIVMYVAETPEDGAPIVWPSIITQVVNEGEMLIRLTAFPPGEQPRGILATVTYGDPQVSEVNTWHWPPRV</sequence>
<dbReference type="Proteomes" id="UP001501095">
    <property type="component" value="Unassembled WGS sequence"/>
</dbReference>
<gene>
    <name evidence="1" type="ORF">GCM10010423_64740</name>
</gene>
<dbReference type="RefSeq" id="WP_344542948.1">
    <property type="nucleotide sequence ID" value="NZ_BAAATM010000022.1"/>
</dbReference>